<comment type="subcellular location">
    <subcellularLocation>
        <location evidence="1 7">Cell membrane</location>
        <topology evidence="1 7">Multi-pass membrane protein</topology>
    </subcellularLocation>
</comment>
<evidence type="ECO:0000313" key="9">
    <source>
        <dbReference type="Proteomes" id="UP001052140"/>
    </source>
</evidence>
<keyword evidence="6 7" id="KW-0472">Membrane</keyword>
<keyword evidence="4 7" id="KW-0812">Transmembrane</keyword>
<evidence type="ECO:0000256" key="7">
    <source>
        <dbReference type="HAMAP-Rule" id="MF_01071"/>
    </source>
</evidence>
<dbReference type="Pfam" id="PF06173">
    <property type="entry name" value="DUF986"/>
    <property type="match status" value="1"/>
</dbReference>
<name>A0ABQ4VIT4_9PAST</name>
<keyword evidence="5 7" id="KW-1133">Transmembrane helix</keyword>
<evidence type="ECO:0000256" key="5">
    <source>
        <dbReference type="ARBA" id="ARBA00022989"/>
    </source>
</evidence>
<evidence type="ECO:0000256" key="1">
    <source>
        <dbReference type="ARBA" id="ARBA00004651"/>
    </source>
</evidence>
<dbReference type="HAMAP" id="MF_01071">
    <property type="entry name" value="UPF0266"/>
    <property type="match status" value="1"/>
</dbReference>
<gene>
    <name evidence="8" type="primary">yobD</name>
    <name evidence="8" type="ORF">PA42_09620</name>
</gene>
<keyword evidence="9" id="KW-1185">Reference proteome</keyword>
<protein>
    <recommendedName>
        <fullName evidence="7">UPF0266 membrane protein PA42_09620</fullName>
    </recommendedName>
</protein>
<sequence length="151" mass="17360">MINILLFIGILFFFAYALYDQFGMDLWKGKSLLKLNLKKQAKKDGVIFIVLLIVIIYQTQASITAVSLYLLATLIILTIYAAFIRSPVLILKQQGFFFGNVYFSYKNIYQINLAEGNILVIDMQSGKRLLVHLLTEKDREQVVEFFGGYKN</sequence>
<comment type="similarity">
    <text evidence="2 7">Belongs to the UPF0266 family.</text>
</comment>
<accession>A0ABQ4VIT4</accession>
<dbReference type="RefSeq" id="WP_049213921.1">
    <property type="nucleotide sequence ID" value="NZ_BPUX01000012.1"/>
</dbReference>
<dbReference type="PIRSF" id="PIRSF020687">
    <property type="entry name" value="UCP020687"/>
    <property type="match status" value="1"/>
</dbReference>
<dbReference type="GeneID" id="69686925"/>
<feature type="transmembrane region" description="Helical" evidence="7">
    <location>
        <begin position="66"/>
        <end position="84"/>
    </location>
</feature>
<evidence type="ECO:0000313" key="8">
    <source>
        <dbReference type="EMBL" id="GJH42788.1"/>
    </source>
</evidence>
<feature type="transmembrane region" description="Helical" evidence="7">
    <location>
        <begin position="6"/>
        <end position="24"/>
    </location>
</feature>
<dbReference type="EMBL" id="BPUX01000012">
    <property type="protein sequence ID" value="GJH42788.1"/>
    <property type="molecule type" value="Genomic_DNA"/>
</dbReference>
<comment type="caution">
    <text evidence="8">The sequence shown here is derived from an EMBL/GenBank/DDBJ whole genome shotgun (WGS) entry which is preliminary data.</text>
</comment>
<dbReference type="Proteomes" id="UP001052140">
    <property type="component" value="Unassembled WGS sequence"/>
</dbReference>
<evidence type="ECO:0000256" key="3">
    <source>
        <dbReference type="ARBA" id="ARBA00022475"/>
    </source>
</evidence>
<keyword evidence="3 7" id="KW-1003">Cell membrane</keyword>
<evidence type="ECO:0000256" key="4">
    <source>
        <dbReference type="ARBA" id="ARBA00022692"/>
    </source>
</evidence>
<proteinExistence type="inferred from homology"/>
<feature type="transmembrane region" description="Helical" evidence="7">
    <location>
        <begin position="45"/>
        <end position="60"/>
    </location>
</feature>
<reference evidence="8" key="1">
    <citation type="submission" date="2024-05" db="EMBL/GenBank/DDBJ databases">
        <title>Determining zoonotic pasteurella genome.</title>
        <authorList>
            <person name="Maeda T."/>
            <person name="Takahashi T."/>
            <person name="Yoshida H."/>
        </authorList>
    </citation>
    <scope>NUCLEOTIDE SEQUENCE</scope>
    <source>
        <strain evidence="8">PA42</strain>
    </source>
</reference>
<dbReference type="InterPro" id="IPR009328">
    <property type="entry name" value="DUF986"/>
</dbReference>
<organism evidence="8 9">
    <name type="scientific">Pasteurella canis</name>
    <dbReference type="NCBI Taxonomy" id="753"/>
    <lineage>
        <taxon>Bacteria</taxon>
        <taxon>Pseudomonadati</taxon>
        <taxon>Pseudomonadota</taxon>
        <taxon>Gammaproteobacteria</taxon>
        <taxon>Pasteurellales</taxon>
        <taxon>Pasteurellaceae</taxon>
        <taxon>Pasteurella</taxon>
    </lineage>
</organism>
<dbReference type="NCBIfam" id="NF002791">
    <property type="entry name" value="PRK02913.1"/>
    <property type="match status" value="1"/>
</dbReference>
<evidence type="ECO:0000256" key="6">
    <source>
        <dbReference type="ARBA" id="ARBA00023136"/>
    </source>
</evidence>
<evidence type="ECO:0000256" key="2">
    <source>
        <dbReference type="ARBA" id="ARBA00009962"/>
    </source>
</evidence>